<keyword evidence="2" id="KW-0479">Metal-binding</keyword>
<organism evidence="11 12">
    <name type="scientific">Echinimonas agarilytica</name>
    <dbReference type="NCBI Taxonomy" id="1215918"/>
    <lineage>
        <taxon>Bacteria</taxon>
        <taxon>Pseudomonadati</taxon>
        <taxon>Pseudomonadota</taxon>
        <taxon>Gammaproteobacteria</taxon>
        <taxon>Alteromonadales</taxon>
        <taxon>Echinimonadaceae</taxon>
        <taxon>Echinimonas</taxon>
    </lineage>
</organism>
<feature type="binding site" evidence="9">
    <location>
        <begin position="79"/>
        <end position="81"/>
    </location>
    <ligand>
        <name>substrate</name>
    </ligand>
</feature>
<dbReference type="PANTHER" id="PTHR31573:SF1">
    <property type="entry name" value="DNA OXIDATIVE DEMETHYLASE ALKBH2"/>
    <property type="match status" value="1"/>
</dbReference>
<comment type="caution">
    <text evidence="11">The sequence shown here is derived from an EMBL/GenBank/DDBJ whole genome shotgun (WGS) entry which is preliminary data.</text>
</comment>
<keyword evidence="3" id="KW-0227">DNA damage</keyword>
<dbReference type="GO" id="GO:0051747">
    <property type="term" value="F:cytosine C-5 DNA demethylase activity"/>
    <property type="evidence" value="ECO:0007669"/>
    <property type="project" value="TreeGrafter"/>
</dbReference>
<accession>A0AA42B866</accession>
<dbReference type="EMBL" id="JAMQGP010000006">
    <property type="protein sequence ID" value="MCM2680559.1"/>
    <property type="molecule type" value="Genomic_DNA"/>
</dbReference>
<feature type="binding site" evidence="9">
    <location>
        <position position="128"/>
    </location>
    <ligand>
        <name>2-oxoglutarate</name>
        <dbReference type="ChEBI" id="CHEBI:16810"/>
    </ligand>
</feature>
<feature type="binding site" evidence="9">
    <location>
        <position position="185"/>
    </location>
    <ligand>
        <name>2-oxoglutarate</name>
        <dbReference type="ChEBI" id="CHEBI:16810"/>
    </ligand>
</feature>
<dbReference type="SUPFAM" id="SSF51197">
    <property type="entry name" value="Clavaminate synthase-like"/>
    <property type="match status" value="1"/>
</dbReference>
<feature type="binding site" evidence="9">
    <location>
        <position position="118"/>
    </location>
    <ligand>
        <name>2-oxoglutarate</name>
        <dbReference type="ChEBI" id="CHEBI:16810"/>
    </ligand>
</feature>
<feature type="domain" description="Fe2OG dioxygenase" evidence="10">
    <location>
        <begin position="109"/>
        <end position="206"/>
    </location>
</feature>
<name>A0AA42B866_9GAMM</name>
<evidence type="ECO:0000313" key="12">
    <source>
        <dbReference type="Proteomes" id="UP001165393"/>
    </source>
</evidence>
<evidence type="ECO:0000259" key="10">
    <source>
        <dbReference type="PROSITE" id="PS51471"/>
    </source>
</evidence>
<dbReference type="FunFam" id="2.60.120.590:FF:000004">
    <property type="entry name" value="DNA oxidative demethylase ALKBH2"/>
    <property type="match status" value="1"/>
</dbReference>
<reference evidence="11 12" key="1">
    <citation type="journal article" date="2013" name="Antonie Van Leeuwenhoek">
        <title>Echinimonas agarilytica gen. nov., sp. nov., a new gammaproteobacterium isolated from the sea urchin Strongylocentrotus intermedius.</title>
        <authorList>
            <person name="Nedashkovskaya O.I."/>
            <person name="Stenkova A.M."/>
            <person name="Zhukova N.V."/>
            <person name="Van Trappen S."/>
            <person name="Lee J.S."/>
            <person name="Kim S.B."/>
        </authorList>
    </citation>
    <scope>NUCLEOTIDE SEQUENCE [LARGE SCALE GENOMIC DNA]</scope>
    <source>
        <strain evidence="11 12">KMM 6351</strain>
    </source>
</reference>
<evidence type="ECO:0000256" key="6">
    <source>
        <dbReference type="ARBA" id="ARBA00023002"/>
    </source>
</evidence>
<keyword evidence="5 11" id="KW-0223">Dioxygenase</keyword>
<keyword evidence="12" id="KW-1185">Reference proteome</keyword>
<feature type="binding site" evidence="9">
    <location>
        <position position="203"/>
    </location>
    <ligand>
        <name>2-oxoglutarate</name>
        <dbReference type="ChEBI" id="CHEBI:16810"/>
    </ligand>
</feature>
<dbReference type="PANTHER" id="PTHR31573">
    <property type="entry name" value="ALPHA-KETOGLUTARATE-DEPENDENT DIOXYGENASE ALKB HOMOLOG 2"/>
    <property type="match status" value="1"/>
</dbReference>
<sequence>MPQTKSPLQTLQVAALEEGWNYREQARLGWWPNFIDAQQCQSTWDELNQLVTLEEGFINIYGKRHKIPRLQAWFGDHDYSYSGETLSSKPMVGILATLCERCEQIAETRFNSVLVNYYRDGQDYMGWHADDEDELGTQPVIASLTFGACRDFDLKHKQTGERLRLALSDGSLLVMAGATQHFWQHSLPKRLRLQQPRFNLTFRYIHSMDAD</sequence>
<dbReference type="PROSITE" id="PS51471">
    <property type="entry name" value="FE2OG_OXY"/>
    <property type="match status" value="1"/>
</dbReference>
<dbReference type="RefSeq" id="WP_251262012.1">
    <property type="nucleotide sequence ID" value="NZ_JAMQGP010000006.1"/>
</dbReference>
<dbReference type="InterPro" id="IPR005123">
    <property type="entry name" value="Oxoglu/Fe-dep_dioxygenase_dom"/>
</dbReference>
<feature type="binding site" evidence="9">
    <location>
        <position position="201"/>
    </location>
    <ligand>
        <name>2-oxoglutarate</name>
        <dbReference type="ChEBI" id="CHEBI:16810"/>
    </ligand>
</feature>
<keyword evidence="7" id="KW-0408">Iron</keyword>
<evidence type="ECO:0000256" key="4">
    <source>
        <dbReference type="ARBA" id="ARBA00022842"/>
    </source>
</evidence>
<keyword evidence="6" id="KW-0560">Oxidoreductase</keyword>
<evidence type="ECO:0000256" key="1">
    <source>
        <dbReference type="ARBA" id="ARBA00001954"/>
    </source>
</evidence>
<evidence type="ECO:0000313" key="11">
    <source>
        <dbReference type="EMBL" id="MCM2680559.1"/>
    </source>
</evidence>
<dbReference type="InterPro" id="IPR037151">
    <property type="entry name" value="AlkB-like_sf"/>
</dbReference>
<gene>
    <name evidence="11" type="ORF">NAF29_12900</name>
</gene>
<evidence type="ECO:0000256" key="2">
    <source>
        <dbReference type="ARBA" id="ARBA00022723"/>
    </source>
</evidence>
<evidence type="ECO:0000256" key="7">
    <source>
        <dbReference type="ARBA" id="ARBA00023004"/>
    </source>
</evidence>
<dbReference type="AlphaFoldDB" id="A0AA42B866"/>
<feature type="binding site" evidence="9">
    <location>
        <position position="197"/>
    </location>
    <ligand>
        <name>2-oxoglutarate</name>
        <dbReference type="ChEBI" id="CHEBI:16810"/>
    </ligand>
</feature>
<evidence type="ECO:0000256" key="3">
    <source>
        <dbReference type="ARBA" id="ARBA00022763"/>
    </source>
</evidence>
<dbReference type="GO" id="GO:0006307">
    <property type="term" value="P:DNA alkylation repair"/>
    <property type="evidence" value="ECO:0007669"/>
    <property type="project" value="TreeGrafter"/>
</dbReference>
<dbReference type="GO" id="GO:0008198">
    <property type="term" value="F:ferrous iron binding"/>
    <property type="evidence" value="ECO:0007669"/>
    <property type="project" value="TreeGrafter"/>
</dbReference>
<feature type="binding site" evidence="9">
    <location>
        <position position="116"/>
    </location>
    <ligand>
        <name>2-oxoglutarate</name>
        <dbReference type="ChEBI" id="CHEBI:16810"/>
    </ligand>
</feature>
<dbReference type="InterPro" id="IPR032852">
    <property type="entry name" value="ALKBH2"/>
</dbReference>
<keyword evidence="4" id="KW-0460">Magnesium</keyword>
<protein>
    <submittedName>
        <fullName evidence="11">Alpha-ketoglutarate-dependent dioxygenase AlkB</fullName>
    </submittedName>
</protein>
<keyword evidence="8" id="KW-0234">DNA repair</keyword>
<dbReference type="Proteomes" id="UP001165393">
    <property type="component" value="Unassembled WGS sequence"/>
</dbReference>
<proteinExistence type="predicted"/>
<evidence type="ECO:0000256" key="8">
    <source>
        <dbReference type="ARBA" id="ARBA00023204"/>
    </source>
</evidence>
<evidence type="ECO:0000256" key="9">
    <source>
        <dbReference type="PIRSR" id="PIRSR632852-1"/>
    </source>
</evidence>
<dbReference type="Gene3D" id="2.60.120.590">
    <property type="entry name" value="Alpha-ketoglutarate-dependent dioxygenase AlkB-like"/>
    <property type="match status" value="1"/>
</dbReference>
<evidence type="ECO:0000256" key="5">
    <source>
        <dbReference type="ARBA" id="ARBA00022964"/>
    </source>
</evidence>
<feature type="binding site" evidence="9">
    <location>
        <position position="131"/>
    </location>
    <ligand>
        <name>substrate</name>
    </ligand>
</feature>
<dbReference type="Pfam" id="PF13532">
    <property type="entry name" value="2OG-FeII_Oxy_2"/>
    <property type="match status" value="1"/>
</dbReference>
<comment type="cofactor">
    <cofactor evidence="1">
        <name>Fe(2+)</name>
        <dbReference type="ChEBI" id="CHEBI:29033"/>
    </cofactor>
</comment>
<dbReference type="GO" id="GO:0035516">
    <property type="term" value="F:broad specificity oxidative DNA demethylase activity"/>
    <property type="evidence" value="ECO:0007669"/>
    <property type="project" value="TreeGrafter"/>
</dbReference>
<dbReference type="InterPro" id="IPR027450">
    <property type="entry name" value="AlkB-like"/>
</dbReference>